<protein>
    <recommendedName>
        <fullName evidence="2">Beta-lactamase-related domain-containing protein</fullName>
    </recommendedName>
</protein>
<evidence type="ECO:0000259" key="2">
    <source>
        <dbReference type="Pfam" id="PF00144"/>
    </source>
</evidence>
<dbReference type="Pfam" id="PF00144">
    <property type="entry name" value="Beta-lactamase"/>
    <property type="match status" value="1"/>
</dbReference>
<evidence type="ECO:0000256" key="1">
    <source>
        <dbReference type="SAM" id="MobiDB-lite"/>
    </source>
</evidence>
<feature type="non-terminal residue" evidence="3">
    <location>
        <position position="1"/>
    </location>
</feature>
<evidence type="ECO:0000313" key="3">
    <source>
        <dbReference type="EMBL" id="CAK0811026.1"/>
    </source>
</evidence>
<dbReference type="InterPro" id="IPR012338">
    <property type="entry name" value="Beta-lactam/transpept-like"/>
</dbReference>
<feature type="compositionally biased region" description="Basic residues" evidence="1">
    <location>
        <begin position="1"/>
        <end position="27"/>
    </location>
</feature>
<accession>A0ABN9QYQ3</accession>
<dbReference type="InterPro" id="IPR001466">
    <property type="entry name" value="Beta-lactam-related"/>
</dbReference>
<sequence>RDPARALRRAPARAPPRPRRRAARHGMRLPGLPRARPEAVGLDGHGLRAHSKANQRQVRRGLQRGVAECVLKDNRLVFTDVRGKQDVEHGTPMTDRSLIRCYSITKPITAFALLALWEEGKLGLGDPVAKYIPEFAQMRVASKRHKPARARRPITLRHLVTHTSG</sequence>
<name>A0ABN9QYQ3_9DINO</name>
<feature type="domain" description="Beta-lactamase-related" evidence="2">
    <location>
        <begin position="57"/>
        <end position="165"/>
    </location>
</feature>
<comment type="caution">
    <text evidence="3">The sequence shown here is derived from an EMBL/GenBank/DDBJ whole genome shotgun (WGS) entry which is preliminary data.</text>
</comment>
<gene>
    <name evidence="3" type="ORF">PCOR1329_LOCUS15783</name>
</gene>
<evidence type="ECO:0000313" key="4">
    <source>
        <dbReference type="Proteomes" id="UP001189429"/>
    </source>
</evidence>
<dbReference type="InterPro" id="IPR050789">
    <property type="entry name" value="Diverse_Enzym_Activities"/>
</dbReference>
<feature type="non-terminal residue" evidence="3">
    <location>
        <position position="165"/>
    </location>
</feature>
<dbReference type="Gene3D" id="3.40.710.10">
    <property type="entry name" value="DD-peptidase/beta-lactamase superfamily"/>
    <property type="match status" value="1"/>
</dbReference>
<dbReference type="Proteomes" id="UP001189429">
    <property type="component" value="Unassembled WGS sequence"/>
</dbReference>
<dbReference type="PANTHER" id="PTHR43283">
    <property type="entry name" value="BETA-LACTAMASE-RELATED"/>
    <property type="match status" value="1"/>
</dbReference>
<keyword evidence="4" id="KW-1185">Reference proteome</keyword>
<organism evidence="3 4">
    <name type="scientific">Prorocentrum cordatum</name>
    <dbReference type="NCBI Taxonomy" id="2364126"/>
    <lineage>
        <taxon>Eukaryota</taxon>
        <taxon>Sar</taxon>
        <taxon>Alveolata</taxon>
        <taxon>Dinophyceae</taxon>
        <taxon>Prorocentrales</taxon>
        <taxon>Prorocentraceae</taxon>
        <taxon>Prorocentrum</taxon>
    </lineage>
</organism>
<dbReference type="PANTHER" id="PTHR43283:SF3">
    <property type="entry name" value="BETA-LACTAMASE FAMILY PROTEIN (AFU_ORTHOLOGUE AFUA_5G07500)"/>
    <property type="match status" value="1"/>
</dbReference>
<dbReference type="SUPFAM" id="SSF56601">
    <property type="entry name" value="beta-lactamase/transpeptidase-like"/>
    <property type="match status" value="1"/>
</dbReference>
<reference evidence="3" key="1">
    <citation type="submission" date="2023-10" db="EMBL/GenBank/DDBJ databases">
        <authorList>
            <person name="Chen Y."/>
            <person name="Shah S."/>
            <person name="Dougan E. K."/>
            <person name="Thang M."/>
            <person name="Chan C."/>
        </authorList>
    </citation>
    <scope>NUCLEOTIDE SEQUENCE [LARGE SCALE GENOMIC DNA]</scope>
</reference>
<feature type="region of interest" description="Disordered" evidence="1">
    <location>
        <begin position="1"/>
        <end position="42"/>
    </location>
</feature>
<proteinExistence type="predicted"/>
<dbReference type="EMBL" id="CAUYUJ010004800">
    <property type="protein sequence ID" value="CAK0811026.1"/>
    <property type="molecule type" value="Genomic_DNA"/>
</dbReference>